<feature type="compositionally biased region" description="Polar residues" evidence="11">
    <location>
        <begin position="288"/>
        <end position="305"/>
    </location>
</feature>
<feature type="region of interest" description="Disordered" evidence="11">
    <location>
        <begin position="741"/>
        <end position="814"/>
    </location>
</feature>
<dbReference type="GO" id="GO:0000932">
    <property type="term" value="C:P-body"/>
    <property type="evidence" value="ECO:0007669"/>
    <property type="project" value="UniProtKB-SubCell"/>
</dbReference>
<dbReference type="STRING" id="1071383.J7SAA8"/>
<gene>
    <name evidence="13" type="primary">KNAG0I02110</name>
    <name evidence="13" type="ordered locus">KNAG_0I02110</name>
</gene>
<dbReference type="KEGG" id="kng:KNAG_0I02110"/>
<evidence type="ECO:0000256" key="6">
    <source>
        <dbReference type="ARBA" id="ARBA00022723"/>
    </source>
</evidence>
<dbReference type="GO" id="GO:0003729">
    <property type="term" value="F:mRNA binding"/>
    <property type="evidence" value="ECO:0007669"/>
    <property type="project" value="EnsemblFungi"/>
</dbReference>
<reference evidence="14" key="2">
    <citation type="submission" date="2012-08" db="EMBL/GenBank/DDBJ databases">
        <title>Genome sequence of Kazachstania naganishii.</title>
        <authorList>
            <person name="Gordon J.L."/>
            <person name="Armisen D."/>
            <person name="Proux-Wera E."/>
            <person name="OhEigeartaigh S.S."/>
            <person name="Byrne K.P."/>
            <person name="Wolfe K.H."/>
        </authorList>
    </citation>
    <scope>NUCLEOTIDE SEQUENCE [LARGE SCALE GENOMIC DNA]</scope>
    <source>
        <strain evidence="14">ATCC MYA-139 / BCRC 22969 / CBS 8797 / CCRC 22969 / KCTC 17520 / NBRC 10181 / NCYC 3082</strain>
    </source>
</reference>
<dbReference type="InterPro" id="IPR015797">
    <property type="entry name" value="NUDIX_hydrolase-like_dom_sf"/>
</dbReference>
<dbReference type="Gene3D" id="3.90.79.10">
    <property type="entry name" value="Nucleoside Triphosphate Pyrophosphohydrolase"/>
    <property type="match status" value="1"/>
</dbReference>
<dbReference type="PROSITE" id="PS00893">
    <property type="entry name" value="NUDIX_BOX"/>
    <property type="match status" value="1"/>
</dbReference>
<dbReference type="InterPro" id="IPR044099">
    <property type="entry name" value="Dcp2_NUDIX"/>
</dbReference>
<feature type="compositionally biased region" description="Polar residues" evidence="11">
    <location>
        <begin position="641"/>
        <end position="650"/>
    </location>
</feature>
<evidence type="ECO:0000256" key="10">
    <source>
        <dbReference type="ARBA" id="ARBA00023211"/>
    </source>
</evidence>
<keyword evidence="14" id="KW-1185">Reference proteome</keyword>
<dbReference type="PANTHER" id="PTHR23114">
    <property type="entry name" value="M7GPPPN-MRNA HYDROLASE"/>
    <property type="match status" value="1"/>
</dbReference>
<comment type="subcellular location">
    <subcellularLocation>
        <location evidence="2">Cytoplasm</location>
        <location evidence="2">P-body</location>
    </subcellularLocation>
</comment>
<dbReference type="GeneID" id="34527739"/>
<evidence type="ECO:0000256" key="7">
    <source>
        <dbReference type="ARBA" id="ARBA00022801"/>
    </source>
</evidence>
<keyword evidence="6" id="KW-0479">Metal-binding</keyword>
<dbReference type="Proteomes" id="UP000006310">
    <property type="component" value="Chromosome 9"/>
</dbReference>
<dbReference type="GO" id="GO:0060261">
    <property type="term" value="P:positive regulation of transcription initiation by RNA polymerase II"/>
    <property type="evidence" value="ECO:0007669"/>
    <property type="project" value="EnsemblFungi"/>
</dbReference>
<dbReference type="GO" id="GO:0034063">
    <property type="term" value="P:stress granule assembly"/>
    <property type="evidence" value="ECO:0007669"/>
    <property type="project" value="EnsemblFungi"/>
</dbReference>
<feature type="region of interest" description="Disordered" evidence="11">
    <location>
        <begin position="641"/>
        <end position="660"/>
    </location>
</feature>
<feature type="domain" description="Nudix hydrolase" evidence="12">
    <location>
        <begin position="101"/>
        <end position="227"/>
    </location>
</feature>
<dbReference type="HOGENOM" id="CLU_009571_0_0_1"/>
<dbReference type="GO" id="GO:0098745">
    <property type="term" value="C:RNA decapping complex"/>
    <property type="evidence" value="ECO:0007669"/>
    <property type="project" value="EnsemblFungi"/>
</dbReference>
<feature type="compositionally biased region" description="Acidic residues" evidence="11">
    <location>
        <begin position="519"/>
        <end position="538"/>
    </location>
</feature>
<dbReference type="GO" id="GO:0140933">
    <property type="term" value="F:5'-(N(7)-methylguanosine 5'-triphospho)-[mRNA] hydrolase activity"/>
    <property type="evidence" value="ECO:0007669"/>
    <property type="project" value="InterPro"/>
</dbReference>
<evidence type="ECO:0000259" key="12">
    <source>
        <dbReference type="PROSITE" id="PS51462"/>
    </source>
</evidence>
<dbReference type="GO" id="GO:0005634">
    <property type="term" value="C:nucleus"/>
    <property type="evidence" value="ECO:0007669"/>
    <property type="project" value="EnsemblFungi"/>
</dbReference>
<dbReference type="GO" id="GO:0098562">
    <property type="term" value="C:cytoplasmic side of membrane"/>
    <property type="evidence" value="ECO:0007669"/>
    <property type="project" value="EnsemblFungi"/>
</dbReference>
<feature type="compositionally biased region" description="Polar residues" evidence="11">
    <location>
        <begin position="801"/>
        <end position="814"/>
    </location>
</feature>
<dbReference type="FunFam" id="3.90.79.10:FF:000045">
    <property type="entry name" value="mRNA-decapping enzyme 2"/>
    <property type="match status" value="1"/>
</dbReference>
<comment type="similarity">
    <text evidence="3">Belongs to the Nudix hydrolase family. DCP2 subfamily.</text>
</comment>
<dbReference type="GO" id="GO:0000184">
    <property type="term" value="P:nuclear-transcribed mRNA catabolic process, nonsense-mediated decay"/>
    <property type="evidence" value="ECO:0007669"/>
    <property type="project" value="UniProtKB-KW"/>
</dbReference>
<dbReference type="CDD" id="cd03672">
    <property type="entry name" value="NUDIX_Dcp2p_Nudt20"/>
    <property type="match status" value="1"/>
</dbReference>
<evidence type="ECO:0000256" key="5">
    <source>
        <dbReference type="ARBA" id="ARBA00022664"/>
    </source>
</evidence>
<dbReference type="GO" id="GO:0006397">
    <property type="term" value="P:mRNA processing"/>
    <property type="evidence" value="ECO:0007669"/>
    <property type="project" value="UniProtKB-KW"/>
</dbReference>
<keyword evidence="5" id="KW-0507">mRNA processing</keyword>
<dbReference type="eggNOG" id="KOG2937">
    <property type="taxonomic scope" value="Eukaryota"/>
</dbReference>
<feature type="region of interest" description="Disordered" evidence="11">
    <location>
        <begin position="394"/>
        <end position="456"/>
    </location>
</feature>
<feature type="region of interest" description="Disordered" evidence="11">
    <location>
        <begin position="472"/>
        <end position="589"/>
    </location>
</feature>
<comment type="cofactor">
    <cofactor evidence="1">
        <name>Mn(2+)</name>
        <dbReference type="ChEBI" id="CHEBI:29035"/>
    </cofactor>
</comment>
<evidence type="ECO:0000256" key="11">
    <source>
        <dbReference type="SAM" id="MobiDB-lite"/>
    </source>
</evidence>
<dbReference type="GO" id="GO:0003682">
    <property type="term" value="F:chromatin binding"/>
    <property type="evidence" value="ECO:0007669"/>
    <property type="project" value="EnsemblFungi"/>
</dbReference>
<feature type="compositionally biased region" description="Low complexity" evidence="11">
    <location>
        <begin position="565"/>
        <end position="578"/>
    </location>
</feature>
<feature type="compositionally biased region" description="Polar residues" evidence="11">
    <location>
        <begin position="473"/>
        <end position="485"/>
    </location>
</feature>
<evidence type="ECO:0000256" key="4">
    <source>
        <dbReference type="ARBA" id="ARBA00022490"/>
    </source>
</evidence>
<dbReference type="RefSeq" id="XP_022466241.1">
    <property type="nucleotide sequence ID" value="XM_022609890.1"/>
</dbReference>
<sequence length="915" mass="101221">MSLPLRPGLENITSLDRVLEDLLVRFIINCPPEDLSSVERELFHFEEASWFYTDFVRIMNPNLPSMKIKSLSQLFIKLCPLIWKWDIKADEALVKFSKYKKTIPVRGAALFNADLNKMLLVKGTESDSWSFPRGKISKDEDDVDCCIREVDEEIGFDLTTYIDADQFVERTISGKNYKIYIIKAVPEDFPFKPKVRNEIDKIQWFDFKKVTKMVNKSHGGNQYKFYLINSMIRSLSIWVRQQRQIKNDDQLKQFAEEQLKLLLGINKKAEIDPGRDLLNMLHSAVQSNGNTDQTINPSEQQNTSIKAPATASPPDSAEQSNTPLYNNTVIGQYPAGQYPPIFPQAQQSTIRAMGFQPFAPFPFSNGVLPTAVPQMFMMNPPIALQQQASVNSTFPPPKLTTVPSTPNVSSLSKPSLAVSGQNQNSKELLSLLTQKSKPTSAEKESQRNDSADLKDKLSNDSRVLLSILHSKATEQNYSTDNSPQATAHFPEKNSPPQHQPEPLLAPQHTSEPVSNDNIDNYEDFEVGSSDEEDEVEEEQVAKESPSYTSALPQSSHYTTPADNYSNFEDSSGSSSDFESATDGNGGMSESDIEEVELEALNQNNLNDPIISKDILKENAFKNGEVPHNDHISESVRSINGSKLHSTNVSPQPAAPTSLPKPKFKLLKRGEKLDDVIKPKTAFPASQDNITVDEEAIIDEDKVDTTNNELLNMLRRHSEKKGEAPSASHPTTTSNNELLNIIKGNHPAPQSEKDSGHTLLDMLKNPTKSERPSTGQQYSQSSESGELLSLLKGPSKDRAPYHTSTPFQSVNDTTRLPTEGLSSSFESVEASIPGQDLFGVLGNKPAVPTATSMDASAINGMTSRFSNNLSSRASVQSTQSGATDLLNLLKKPTSQSSAEKTDKSASNELLNILHGK</sequence>
<name>J7SAA8_HUIN7</name>
<evidence type="ECO:0000256" key="2">
    <source>
        <dbReference type="ARBA" id="ARBA00004201"/>
    </source>
</evidence>
<feature type="compositionally biased region" description="Polar residues" evidence="11">
    <location>
        <begin position="545"/>
        <end position="564"/>
    </location>
</feature>
<proteinExistence type="inferred from homology"/>
<dbReference type="InterPro" id="IPR020084">
    <property type="entry name" value="NUDIX_hydrolase_CS"/>
</dbReference>
<reference evidence="13 14" key="1">
    <citation type="journal article" date="2011" name="Proc. Natl. Acad. Sci. U.S.A.">
        <title>Evolutionary erosion of yeast sex chromosomes by mating-type switching accidents.</title>
        <authorList>
            <person name="Gordon J.L."/>
            <person name="Armisen D."/>
            <person name="Proux-Wera E."/>
            <person name="Oheigeartaigh S.S."/>
            <person name="Byrne K.P."/>
            <person name="Wolfe K.H."/>
        </authorList>
    </citation>
    <scope>NUCLEOTIDE SEQUENCE [LARGE SCALE GENOMIC DNA]</scope>
    <source>
        <strain evidence="14">ATCC MYA-139 / BCRC 22969 / CBS 8797 / CCRC 22969 / KCTC 17520 / NBRC 10181 / NCYC 3082</strain>
    </source>
</reference>
<dbReference type="PROSITE" id="PS51462">
    <property type="entry name" value="NUDIX"/>
    <property type="match status" value="1"/>
</dbReference>
<dbReference type="Pfam" id="PF00293">
    <property type="entry name" value="NUDIX"/>
    <property type="match status" value="1"/>
</dbReference>
<organism evidence="13 14">
    <name type="scientific">Huiozyma naganishii (strain ATCC MYA-139 / BCRC 22969 / CBS 8797 / KCTC 17520 / NBRC 10181 / NCYC 3082 / Yp74L-3)</name>
    <name type="common">Yeast</name>
    <name type="synonym">Kazachstania naganishii</name>
    <dbReference type="NCBI Taxonomy" id="1071383"/>
    <lineage>
        <taxon>Eukaryota</taxon>
        <taxon>Fungi</taxon>
        <taxon>Dikarya</taxon>
        <taxon>Ascomycota</taxon>
        <taxon>Saccharomycotina</taxon>
        <taxon>Saccharomycetes</taxon>
        <taxon>Saccharomycetales</taxon>
        <taxon>Saccharomycetaceae</taxon>
        <taxon>Huiozyma</taxon>
    </lineage>
</organism>
<keyword evidence="7" id="KW-0378">Hydrolase</keyword>
<dbReference type="InterPro" id="IPR007722">
    <property type="entry name" value="DCP2_BoxA"/>
</dbReference>
<dbReference type="OrthoDB" id="18996at2759"/>
<dbReference type="GO" id="GO:0030145">
    <property type="term" value="F:manganese ion binding"/>
    <property type="evidence" value="ECO:0007669"/>
    <property type="project" value="InterPro"/>
</dbReference>
<dbReference type="SUPFAM" id="SSF140586">
    <property type="entry name" value="Dcp2 domain-like"/>
    <property type="match status" value="1"/>
</dbReference>
<evidence type="ECO:0000256" key="8">
    <source>
        <dbReference type="ARBA" id="ARBA00022884"/>
    </source>
</evidence>
<dbReference type="GO" id="GO:0000290">
    <property type="term" value="P:deadenylation-dependent decapping of nuclear-transcribed mRNA"/>
    <property type="evidence" value="ECO:0007669"/>
    <property type="project" value="EnsemblFungi"/>
</dbReference>
<evidence type="ECO:0000256" key="1">
    <source>
        <dbReference type="ARBA" id="ARBA00001936"/>
    </source>
</evidence>
<evidence type="ECO:0000313" key="14">
    <source>
        <dbReference type="Proteomes" id="UP000006310"/>
    </source>
</evidence>
<evidence type="ECO:0000256" key="9">
    <source>
        <dbReference type="ARBA" id="ARBA00023161"/>
    </source>
</evidence>
<dbReference type="Pfam" id="PF05026">
    <property type="entry name" value="DCP2"/>
    <property type="match status" value="1"/>
</dbReference>
<dbReference type="AlphaFoldDB" id="J7SAA8"/>
<keyword evidence="4" id="KW-0963">Cytoplasm</keyword>
<feature type="region of interest" description="Disordered" evidence="11">
    <location>
        <begin position="288"/>
        <end position="324"/>
    </location>
</feature>
<feature type="compositionally biased region" description="Polar residues" evidence="11">
    <location>
        <begin position="507"/>
        <end position="518"/>
    </location>
</feature>
<evidence type="ECO:0000313" key="13">
    <source>
        <dbReference type="EMBL" id="CCK71996.1"/>
    </source>
</evidence>
<keyword evidence="9" id="KW-0866">Nonsense-mediated mRNA decay</keyword>
<feature type="compositionally biased region" description="Polar residues" evidence="11">
    <location>
        <begin position="401"/>
        <end position="439"/>
    </location>
</feature>
<evidence type="ECO:0000256" key="3">
    <source>
        <dbReference type="ARBA" id="ARBA00005279"/>
    </source>
</evidence>
<feature type="compositionally biased region" description="Basic and acidic residues" evidence="11">
    <location>
        <begin position="440"/>
        <end position="456"/>
    </location>
</feature>
<accession>J7SAA8</accession>
<dbReference type="GO" id="GO:0031087">
    <property type="term" value="P:deadenylation-independent decapping of nuclear-transcribed mRNA"/>
    <property type="evidence" value="ECO:0007669"/>
    <property type="project" value="EnsemblFungi"/>
</dbReference>
<feature type="compositionally biased region" description="Low complexity" evidence="11">
    <location>
        <begin position="772"/>
        <end position="792"/>
    </location>
</feature>
<keyword evidence="8" id="KW-0694">RNA-binding</keyword>
<feature type="region of interest" description="Disordered" evidence="11">
    <location>
        <begin position="885"/>
        <end position="915"/>
    </location>
</feature>
<keyword evidence="10" id="KW-0464">Manganese</keyword>
<protein>
    <recommendedName>
        <fullName evidence="12">Nudix hydrolase domain-containing protein</fullName>
    </recommendedName>
</protein>
<dbReference type="Gene3D" id="1.10.10.1050">
    <property type="entry name" value="Dcp2, box A domain"/>
    <property type="match status" value="1"/>
</dbReference>
<dbReference type="SUPFAM" id="SSF55811">
    <property type="entry name" value="Nudix"/>
    <property type="match status" value="1"/>
</dbReference>
<dbReference type="InterPro" id="IPR000086">
    <property type="entry name" value="NUDIX_hydrolase_dom"/>
</dbReference>
<dbReference type="EMBL" id="HE978322">
    <property type="protein sequence ID" value="CCK71996.1"/>
    <property type="molecule type" value="Genomic_DNA"/>
</dbReference>
<dbReference type="InterPro" id="IPR036189">
    <property type="entry name" value="DCP2_BoxA_sf"/>
</dbReference>
<dbReference type="PANTHER" id="PTHR23114:SF17">
    <property type="entry name" value="M7GPPPN-MRNA HYDROLASE"/>
    <property type="match status" value="1"/>
</dbReference>
<dbReference type="SMART" id="SM01125">
    <property type="entry name" value="DCP2"/>
    <property type="match status" value="1"/>
</dbReference>